<dbReference type="AlphaFoldDB" id="A0A7Y0ADB6"/>
<evidence type="ECO:0000256" key="1">
    <source>
        <dbReference type="SAM" id="Phobius"/>
    </source>
</evidence>
<feature type="transmembrane region" description="Helical" evidence="1">
    <location>
        <begin position="517"/>
        <end position="535"/>
    </location>
</feature>
<feature type="transmembrane region" description="Helical" evidence="1">
    <location>
        <begin position="264"/>
        <end position="283"/>
    </location>
</feature>
<dbReference type="RefSeq" id="WP_169530524.1">
    <property type="nucleotide sequence ID" value="NZ_JABBGH010000001.1"/>
</dbReference>
<feature type="transmembrane region" description="Helical" evidence="1">
    <location>
        <begin position="295"/>
        <end position="316"/>
    </location>
</feature>
<keyword evidence="1" id="KW-0472">Membrane</keyword>
<feature type="transmembrane region" description="Helical" evidence="1">
    <location>
        <begin position="50"/>
        <end position="69"/>
    </location>
</feature>
<name>A0A7Y0ADB6_9BACT</name>
<feature type="transmembrane region" description="Helical" evidence="1">
    <location>
        <begin position="489"/>
        <end position="510"/>
    </location>
</feature>
<evidence type="ECO:0000313" key="3">
    <source>
        <dbReference type="Proteomes" id="UP000559626"/>
    </source>
</evidence>
<dbReference type="InterPro" id="IPR052724">
    <property type="entry name" value="GT117_domain-containing"/>
</dbReference>
<feature type="transmembrane region" description="Helical" evidence="1">
    <location>
        <begin position="122"/>
        <end position="141"/>
    </location>
</feature>
<feature type="transmembrane region" description="Helical" evidence="1">
    <location>
        <begin position="547"/>
        <end position="568"/>
    </location>
</feature>
<dbReference type="EMBL" id="JABBGH010000001">
    <property type="protein sequence ID" value="NML65276.1"/>
    <property type="molecule type" value="Genomic_DNA"/>
</dbReference>
<dbReference type="PANTHER" id="PTHR16214">
    <property type="entry name" value="TRANSMEMBRANE PROTEIN 260"/>
    <property type="match status" value="1"/>
</dbReference>
<keyword evidence="3" id="KW-1185">Reference proteome</keyword>
<feature type="transmembrane region" description="Helical" evidence="1">
    <location>
        <begin position="221"/>
        <end position="244"/>
    </location>
</feature>
<feature type="transmembrane region" description="Helical" evidence="1">
    <location>
        <begin position="153"/>
        <end position="171"/>
    </location>
</feature>
<gene>
    <name evidence="2" type="ORF">HHL22_08675</name>
</gene>
<evidence type="ECO:0000313" key="2">
    <source>
        <dbReference type="EMBL" id="NML65276.1"/>
    </source>
</evidence>
<protein>
    <submittedName>
        <fullName evidence="2">DUF2723 domain-containing protein</fullName>
    </submittedName>
</protein>
<feature type="transmembrane region" description="Helical" evidence="1">
    <location>
        <begin position="81"/>
        <end position="102"/>
    </location>
</feature>
<reference evidence="2 3" key="1">
    <citation type="submission" date="2020-04" db="EMBL/GenBank/DDBJ databases">
        <title>Hymenobacter polaris sp. nov., isolated from Arctic soil.</title>
        <authorList>
            <person name="Dahal R.H."/>
        </authorList>
    </citation>
    <scope>NUCLEOTIDE SEQUENCE [LARGE SCALE GENOMIC DNA]</scope>
    <source>
        <strain evidence="2 3">RP-2-7</strain>
    </source>
</reference>
<keyword evidence="1" id="KW-0812">Transmembrane</keyword>
<dbReference type="InterPro" id="IPR021280">
    <property type="entry name" value="TMEM260-like"/>
</dbReference>
<organism evidence="2 3">
    <name type="scientific">Hymenobacter polaris</name>
    <dbReference type="NCBI Taxonomy" id="2682546"/>
    <lineage>
        <taxon>Bacteria</taxon>
        <taxon>Pseudomonadati</taxon>
        <taxon>Bacteroidota</taxon>
        <taxon>Cytophagia</taxon>
        <taxon>Cytophagales</taxon>
        <taxon>Hymenobacteraceae</taxon>
        <taxon>Hymenobacter</taxon>
    </lineage>
</organism>
<dbReference type="Pfam" id="PF11028">
    <property type="entry name" value="TMEM260-like"/>
    <property type="match status" value="1"/>
</dbReference>
<comment type="caution">
    <text evidence="2">The sequence shown here is derived from an EMBL/GenBank/DDBJ whole genome shotgun (WGS) entry which is preliminary data.</text>
</comment>
<dbReference type="Proteomes" id="UP000559626">
    <property type="component" value="Unassembled WGS sequence"/>
</dbReference>
<sequence length="1008" mass="112517">MSTFTARNTLAGWVVFALALATYLLTLEPTASFWDCGEFIACSYKLLVPHPPGAPTFLILGRLLSLLSFGNRAHVAPLINALSGLSSAFTVLFLFWIITRMARKLLLARAEFETETPEPTSLQTWLILGAGAVGALSFAFSDSFWFNAVEGEVYAMSSLCTAAVVWIMLKWEERADEPDAEKWLILIAYVIGLSIGVHLLNLLAVPALALIYYYRRHPQPTVLGGVITLAVSLVIVGSVLVGIIPGLPTLAGSFEVFFVNSLGLPFDAGLIIFLGLFVGLIWLGFRQSFQRRSQLLNTSMLCFVFILIGYSTYLIVPIRAAFKPTINQNDPSNVLSFVSYLKREQYGSRPLLYGPQYNAQPDHYEDGTPRYRREGGKYVEILPRAQEPGYADADKMLLPRIYSSEPIQLQEYAKWVPDLQVDSRHPSSSPRPTMAQNLGFLLRYQLGHMFWRYFGWNYIGRESDIQQAGVLTPFGPGASSLPSRIGGSFAHNNFFAIPLILGLIGLFGQLRRRGHDALTVGLLFLLTGMAIIIYLNQPPSEPRERDYTFTGATFAFAIWIGLGVIGLAQALQQVLRNNQLRTAAAILLGLVSPAILVAQGWDDHDRSGRYASVDAARNLLNSCAPNAILFTNGDNDTFPLWYAQEVEGRRTDVRVIVLTYLNTDWYIQQMKRPSYASAPLPFSMGEQAYAQGNNDLLPFMPNAAVDSLDLKQFIGLVGQNSPLLRYTDGTYSTSTFPTPNFYLKVDTTAVKRLGLVPADRQNQLVSELRWSMGKRAIEKKNLAILDIIATNNWRRPIYFSSTVNPADYMNLQPYFQLEGLAYRLLPLQDPGYASTGEEGYVEPNLNYQRLLRTFAYRGLRDHAIYYDENSLRFPSYYRDKFARLANTYLAQGNRAKAHEVADYCLQVMPPDTIPYDSFSPLLAPALAAGGERARANVLLDTTLREATQAINYYAARPDGALFDYPRNLNLLQVQNVYRSAAQLGDTTRAQRALAVLQPYLRGPRPAEE</sequence>
<feature type="transmembrane region" description="Helical" evidence="1">
    <location>
        <begin position="183"/>
        <end position="214"/>
    </location>
</feature>
<proteinExistence type="predicted"/>
<feature type="transmembrane region" description="Helical" evidence="1">
    <location>
        <begin position="580"/>
        <end position="601"/>
    </location>
</feature>
<dbReference type="PANTHER" id="PTHR16214:SF3">
    <property type="entry name" value="TRANSMEMBRANE PROTEIN 260"/>
    <property type="match status" value="1"/>
</dbReference>
<keyword evidence="1" id="KW-1133">Transmembrane helix</keyword>
<accession>A0A7Y0ADB6</accession>